<reference evidence="1" key="2">
    <citation type="journal article" date="2015" name="Fish Shellfish Immunol.">
        <title>Early steps in the European eel (Anguilla anguilla)-Vibrio vulnificus interaction in the gills: Role of the RtxA13 toxin.</title>
        <authorList>
            <person name="Callol A."/>
            <person name="Pajuelo D."/>
            <person name="Ebbesson L."/>
            <person name="Teles M."/>
            <person name="MacKenzie S."/>
            <person name="Amaro C."/>
        </authorList>
    </citation>
    <scope>NUCLEOTIDE SEQUENCE</scope>
</reference>
<accession>A0A0E9SQL7</accession>
<organism evidence="1">
    <name type="scientific">Anguilla anguilla</name>
    <name type="common">European freshwater eel</name>
    <name type="synonym">Muraena anguilla</name>
    <dbReference type="NCBI Taxonomy" id="7936"/>
    <lineage>
        <taxon>Eukaryota</taxon>
        <taxon>Metazoa</taxon>
        <taxon>Chordata</taxon>
        <taxon>Craniata</taxon>
        <taxon>Vertebrata</taxon>
        <taxon>Euteleostomi</taxon>
        <taxon>Actinopterygii</taxon>
        <taxon>Neopterygii</taxon>
        <taxon>Teleostei</taxon>
        <taxon>Anguilliformes</taxon>
        <taxon>Anguillidae</taxon>
        <taxon>Anguilla</taxon>
    </lineage>
</organism>
<dbReference type="AlphaFoldDB" id="A0A0E9SQL7"/>
<sequence>MQQHGLPFTIRSESQAYVGIKTGDLQHVMMWGQPAAPRSILDRAYRIHALKLMYCQGSKQRKHFLRKI</sequence>
<protein>
    <submittedName>
        <fullName evidence="1">Uncharacterized protein</fullName>
    </submittedName>
</protein>
<evidence type="ECO:0000313" key="1">
    <source>
        <dbReference type="EMBL" id="JAH42788.1"/>
    </source>
</evidence>
<dbReference type="EMBL" id="GBXM01065789">
    <property type="protein sequence ID" value="JAH42788.1"/>
    <property type="molecule type" value="Transcribed_RNA"/>
</dbReference>
<reference evidence="1" key="1">
    <citation type="submission" date="2014-11" db="EMBL/GenBank/DDBJ databases">
        <authorList>
            <person name="Amaro Gonzalez C."/>
        </authorList>
    </citation>
    <scope>NUCLEOTIDE SEQUENCE</scope>
</reference>
<proteinExistence type="predicted"/>
<name>A0A0E9SQL7_ANGAN</name>